<dbReference type="GO" id="GO:0000981">
    <property type="term" value="F:DNA-binding transcription factor activity, RNA polymerase II-specific"/>
    <property type="evidence" value="ECO:0007669"/>
    <property type="project" value="InterPro"/>
</dbReference>
<dbReference type="PANTHER" id="PTHR47338">
    <property type="entry name" value="ZN(II)2CYS6 TRANSCRIPTION FACTOR (EUROFUNG)-RELATED"/>
    <property type="match status" value="1"/>
</dbReference>
<name>A0AAW0BXI9_9AGAR</name>
<accession>A0AAW0BXI9</accession>
<dbReference type="InterPro" id="IPR001138">
    <property type="entry name" value="Zn2Cys6_DnaBD"/>
</dbReference>
<keyword evidence="5" id="KW-0539">Nucleus</keyword>
<evidence type="ECO:0000256" key="3">
    <source>
        <dbReference type="ARBA" id="ARBA00023015"/>
    </source>
</evidence>
<keyword evidence="9" id="KW-1185">Reference proteome</keyword>
<comment type="caution">
    <text evidence="8">The sequence shown here is derived from an EMBL/GenBank/DDBJ whole genome shotgun (WGS) entry which is preliminary data.</text>
</comment>
<dbReference type="CDD" id="cd12148">
    <property type="entry name" value="fungal_TF_MHR"/>
    <property type="match status" value="1"/>
</dbReference>
<evidence type="ECO:0000256" key="4">
    <source>
        <dbReference type="ARBA" id="ARBA00023163"/>
    </source>
</evidence>
<comment type="subcellular location">
    <subcellularLocation>
        <location evidence="1">Nucleus</location>
    </subcellularLocation>
</comment>
<feature type="compositionally biased region" description="Basic and acidic residues" evidence="6">
    <location>
        <begin position="16"/>
        <end position="26"/>
    </location>
</feature>
<dbReference type="GO" id="GO:0008270">
    <property type="term" value="F:zinc ion binding"/>
    <property type="evidence" value="ECO:0007669"/>
    <property type="project" value="InterPro"/>
</dbReference>
<evidence type="ECO:0000313" key="9">
    <source>
        <dbReference type="Proteomes" id="UP001362999"/>
    </source>
</evidence>
<dbReference type="CDD" id="cd00067">
    <property type="entry name" value="GAL4"/>
    <property type="match status" value="1"/>
</dbReference>
<dbReference type="SUPFAM" id="SSF57701">
    <property type="entry name" value="Zn2/Cys6 DNA-binding domain"/>
    <property type="match status" value="1"/>
</dbReference>
<feature type="compositionally biased region" description="Basic and acidic residues" evidence="6">
    <location>
        <begin position="661"/>
        <end position="680"/>
    </location>
</feature>
<dbReference type="SMART" id="SM00066">
    <property type="entry name" value="GAL4"/>
    <property type="match status" value="1"/>
</dbReference>
<dbReference type="PANTHER" id="PTHR47338:SF5">
    <property type="entry name" value="ZN(II)2CYS6 TRANSCRIPTION FACTOR (EUROFUNG)"/>
    <property type="match status" value="1"/>
</dbReference>
<keyword evidence="2" id="KW-0479">Metal-binding</keyword>
<dbReference type="Pfam" id="PF04082">
    <property type="entry name" value="Fungal_trans"/>
    <property type="match status" value="1"/>
</dbReference>
<feature type="region of interest" description="Disordered" evidence="6">
    <location>
        <begin position="553"/>
        <end position="699"/>
    </location>
</feature>
<feature type="domain" description="Zn(2)-C6 fungal-type" evidence="7">
    <location>
        <begin position="39"/>
        <end position="68"/>
    </location>
</feature>
<reference evidence="8 9" key="1">
    <citation type="journal article" date="2024" name="J Genomics">
        <title>Draft genome sequencing and assembly of Favolaschia claudopus CIRM-BRFM 2984 isolated from oak limbs.</title>
        <authorList>
            <person name="Navarro D."/>
            <person name="Drula E."/>
            <person name="Chaduli D."/>
            <person name="Cazenave R."/>
            <person name="Ahrendt S."/>
            <person name="Wang J."/>
            <person name="Lipzen A."/>
            <person name="Daum C."/>
            <person name="Barry K."/>
            <person name="Grigoriev I.V."/>
            <person name="Favel A."/>
            <person name="Rosso M.N."/>
            <person name="Martin F."/>
        </authorList>
    </citation>
    <scope>NUCLEOTIDE SEQUENCE [LARGE SCALE GENOMIC DNA]</scope>
    <source>
        <strain evidence="8 9">CIRM-BRFM 2984</strain>
    </source>
</reference>
<keyword evidence="4" id="KW-0804">Transcription</keyword>
<organism evidence="8 9">
    <name type="scientific">Favolaschia claudopus</name>
    <dbReference type="NCBI Taxonomy" id="2862362"/>
    <lineage>
        <taxon>Eukaryota</taxon>
        <taxon>Fungi</taxon>
        <taxon>Dikarya</taxon>
        <taxon>Basidiomycota</taxon>
        <taxon>Agaricomycotina</taxon>
        <taxon>Agaricomycetes</taxon>
        <taxon>Agaricomycetidae</taxon>
        <taxon>Agaricales</taxon>
        <taxon>Marasmiineae</taxon>
        <taxon>Mycenaceae</taxon>
        <taxon>Favolaschia</taxon>
    </lineage>
</organism>
<dbReference type="GO" id="GO:0006351">
    <property type="term" value="P:DNA-templated transcription"/>
    <property type="evidence" value="ECO:0007669"/>
    <property type="project" value="InterPro"/>
</dbReference>
<evidence type="ECO:0000256" key="1">
    <source>
        <dbReference type="ARBA" id="ARBA00004123"/>
    </source>
</evidence>
<dbReference type="AlphaFoldDB" id="A0AAW0BXI9"/>
<evidence type="ECO:0000313" key="8">
    <source>
        <dbReference type="EMBL" id="KAK7030727.1"/>
    </source>
</evidence>
<feature type="region of interest" description="Disordered" evidence="6">
    <location>
        <begin position="1"/>
        <end position="34"/>
    </location>
</feature>
<evidence type="ECO:0000256" key="5">
    <source>
        <dbReference type="ARBA" id="ARBA00023242"/>
    </source>
</evidence>
<keyword evidence="3" id="KW-0805">Transcription regulation</keyword>
<evidence type="ECO:0000256" key="2">
    <source>
        <dbReference type="ARBA" id="ARBA00022723"/>
    </source>
</evidence>
<dbReference type="InterPro" id="IPR007219">
    <property type="entry name" value="XnlR_reg_dom"/>
</dbReference>
<dbReference type="InterPro" id="IPR036864">
    <property type="entry name" value="Zn2-C6_fun-type_DNA-bd_sf"/>
</dbReference>
<dbReference type="Proteomes" id="UP001362999">
    <property type="component" value="Unassembled WGS sequence"/>
</dbReference>
<proteinExistence type="predicted"/>
<dbReference type="PROSITE" id="PS50048">
    <property type="entry name" value="ZN2_CY6_FUNGAL_2"/>
    <property type="match status" value="1"/>
</dbReference>
<evidence type="ECO:0000259" key="7">
    <source>
        <dbReference type="PROSITE" id="PS50048"/>
    </source>
</evidence>
<feature type="compositionally biased region" description="Basic and acidic residues" evidence="6">
    <location>
        <begin position="613"/>
        <end position="629"/>
    </location>
</feature>
<dbReference type="GO" id="GO:0005634">
    <property type="term" value="C:nucleus"/>
    <property type="evidence" value="ECO:0007669"/>
    <property type="project" value="UniProtKB-SubCell"/>
</dbReference>
<dbReference type="InterPro" id="IPR050815">
    <property type="entry name" value="TF_fung"/>
</dbReference>
<evidence type="ECO:0000256" key="6">
    <source>
        <dbReference type="SAM" id="MobiDB-lite"/>
    </source>
</evidence>
<dbReference type="PROSITE" id="PS00463">
    <property type="entry name" value="ZN2_CY6_FUNGAL_1"/>
    <property type="match status" value="1"/>
</dbReference>
<dbReference type="EMBL" id="JAWWNJ010000025">
    <property type="protein sequence ID" value="KAK7030727.1"/>
    <property type="molecule type" value="Genomic_DNA"/>
</dbReference>
<dbReference type="Gene3D" id="4.10.240.10">
    <property type="entry name" value="Zn(2)-C6 fungal-type DNA-binding domain"/>
    <property type="match status" value="1"/>
</dbReference>
<feature type="region of interest" description="Disordered" evidence="6">
    <location>
        <begin position="72"/>
        <end position="146"/>
    </location>
</feature>
<gene>
    <name evidence="8" type="ORF">R3P38DRAFT_2930169</name>
</gene>
<sequence length="699" mass="78033">MSDAPSAAFSFYEPAKAPEEDVDKAAASKGPKRKRLAKACCACHRAKRRCDGMAPCSNCFFASKSCNYTDASGRPVAAPNPGKPDASRAPRGSTARSKTYSEDDQSRTSDPSELLAERRQVRKRVKNDPPSVLQTQETFLEPSPVRDDSRISPLLLDHTLTRELTNLFFTHSHPIRSVIHKPSFSASLSHNRVPSYLLLAMCAFAAPLSRHPRMRSTAPPQLSGRPFAHEAVSQMFDGSGHLICDPNLFTAQTLCLLMVYDLIAKDVGLTANSRYRELVLQIIQVLGVHAPEPPASTPNPDAEFIQNSIEAECVRRIFWMVHISDLRSGLYHRKFISLSDAQLRLRLPVDETSFELAVHSSSPEYLHLQPDRTRWVSEFGHFIRIFSLFARADEALNRSDTNLTTVSELEKRGEDWVATLPSNLQFSEENLQMQLAMFETSSNTGAWCFCVIHIYYAGMTLALHAARTAMSPYSAPSSQRPQWAITRLDMIIRTLGDRAKKSMLMGNFIWIQIKYLNRDDAQIQAWCKEYEEVWGTRIPDLVAAIRTAERGPSYPFPIPQSSKRFDPAASSSQVHPLARSLDDSRSHTQSISWPNVRPPHTQSIPGPGFIVRSGEDRDSSFERVKKEGESDSPSKNGRLGESLPSLKSSGLLDSWGSKAHLRPDMREPLTKNSSRLESDAKPTTLSGMPVGLQWLVNES</sequence>
<dbReference type="GO" id="GO:0003677">
    <property type="term" value="F:DNA binding"/>
    <property type="evidence" value="ECO:0007669"/>
    <property type="project" value="InterPro"/>
</dbReference>
<protein>
    <submittedName>
        <fullName evidence="8">Fungal-specific transcription factor domain-containing protein</fullName>
    </submittedName>
</protein>
<dbReference type="Pfam" id="PF00172">
    <property type="entry name" value="Zn_clus"/>
    <property type="match status" value="1"/>
</dbReference>